<dbReference type="Proteomes" id="UP001058860">
    <property type="component" value="Chromosome"/>
</dbReference>
<evidence type="ECO:0000313" key="2">
    <source>
        <dbReference type="EMBL" id="UUY02814.1"/>
    </source>
</evidence>
<proteinExistence type="predicted"/>
<protein>
    <submittedName>
        <fullName evidence="2">Hydantoinase B/oxoprolinase family protein</fullName>
    </submittedName>
</protein>
<dbReference type="PANTHER" id="PTHR11365:SF23">
    <property type="entry name" value="HYPOTHETICAL 5-OXOPROLINASE (EUROFUNG)-RELATED"/>
    <property type="match status" value="1"/>
</dbReference>
<gene>
    <name evidence="2" type="ORF">LRS13_19320</name>
</gene>
<dbReference type="RefSeq" id="WP_353863337.1">
    <property type="nucleotide sequence ID" value="NZ_CP088295.1"/>
</dbReference>
<dbReference type="PANTHER" id="PTHR11365">
    <property type="entry name" value="5-OXOPROLINASE RELATED"/>
    <property type="match status" value="1"/>
</dbReference>
<evidence type="ECO:0000259" key="1">
    <source>
        <dbReference type="Pfam" id="PF02538"/>
    </source>
</evidence>
<reference evidence="3" key="1">
    <citation type="submission" date="2021-11" db="EMBL/GenBank/DDBJ databases">
        <title>Cultivation dependent microbiological survey of springs from the worlds oldest radium mine currently devoted to the extraction of radon-saturated water.</title>
        <authorList>
            <person name="Kapinusova G."/>
            <person name="Smrhova T."/>
            <person name="Strejcek M."/>
            <person name="Suman J."/>
            <person name="Jani K."/>
            <person name="Pajer P."/>
            <person name="Uhlik O."/>
        </authorList>
    </citation>
    <scope>NUCLEOTIDE SEQUENCE [LARGE SCALE GENOMIC DNA]</scope>
    <source>
        <strain evidence="3">J379</strain>
    </source>
</reference>
<sequence>MSTPTSASRSPETLDDDPFVAEILRNAFLSAVREMIGVTVRAAYSTCLSEALDFTCGLFDADGRLFAQAGGNPVHIGALDEELQAVLAAVGPVEPGDVLMHNDPFEGADHQSDVIVCVPMFCDGVLLGFSVNRGHWSDIGAMFAGGYGLAHHVVQEGLIIPPCKLMRAGEINREVQQFILRNVRMPDQVWADIQAQIASARVAAERVGDLVARYGAARVQGAIEHCYTYAARRFAERLKVIPDGVYTAQDALDDDGFGNGPFPVVVQVTKDGERISVDLTGSAAQAAGAANCTLAGTKAAVYTALKAIVDPEAPHNSAVADLIEIIAPEGTVVNPRWPAPVCCAPADSTTRIYETTLRCFADVLPDRVTAGSYSSGLNAPGWGTTDDGREFMWYALGGGGGGARAHADGLTAQWHSMAMCGNESIEVWEARYPVRFEKRELRTDSAGPGRTRGGVGDERVFTCTADTLVSGFLDRWKSAPWGVHGGQDGDSNAFAVERDGMRLTMRDLGLQSDGKFTNVHLRAGDAFVVRSGGGGGMGEPLERDPALVARDVRGGYVSADAARERYGVVLAADGSVDEAATAALREAA</sequence>
<dbReference type="InterPro" id="IPR045079">
    <property type="entry name" value="Oxoprolinase-like"/>
</dbReference>
<dbReference type="InterPro" id="IPR003692">
    <property type="entry name" value="Hydantoinase_B"/>
</dbReference>
<feature type="domain" description="Hydantoinase B/oxoprolinase" evidence="1">
    <location>
        <begin position="17"/>
        <end position="540"/>
    </location>
</feature>
<evidence type="ECO:0000313" key="3">
    <source>
        <dbReference type="Proteomes" id="UP001058860"/>
    </source>
</evidence>
<dbReference type="EMBL" id="CP088295">
    <property type="protein sequence ID" value="UUY02814.1"/>
    <property type="molecule type" value="Genomic_DNA"/>
</dbReference>
<name>A0ABY5PDR7_9ACTN</name>
<organism evidence="2 3">
    <name type="scientific">Svornostia abyssi</name>
    <dbReference type="NCBI Taxonomy" id="2898438"/>
    <lineage>
        <taxon>Bacteria</taxon>
        <taxon>Bacillati</taxon>
        <taxon>Actinomycetota</taxon>
        <taxon>Thermoleophilia</taxon>
        <taxon>Solirubrobacterales</taxon>
        <taxon>Baekduiaceae</taxon>
        <taxon>Svornostia</taxon>
    </lineage>
</organism>
<accession>A0ABY5PDR7</accession>
<keyword evidence="3" id="KW-1185">Reference proteome</keyword>
<dbReference type="Pfam" id="PF02538">
    <property type="entry name" value="Hydantoinase_B"/>
    <property type="match status" value="1"/>
</dbReference>